<reference evidence="2 3" key="1">
    <citation type="submission" date="2024-03" db="EMBL/GenBank/DDBJ databases">
        <title>Whole genome sequencing of Streptomyces racemochromogenes, to identify antimicrobial biosynthetic gene clusters.</title>
        <authorList>
            <person name="Suryawanshi P."/>
            <person name="Krishnaraj P.U."/>
            <person name="Arun Y.P."/>
            <person name="Suryawanshi M.P."/>
            <person name="Rakshit O."/>
        </authorList>
    </citation>
    <scope>NUCLEOTIDE SEQUENCE [LARGE SCALE GENOMIC DNA]</scope>
    <source>
        <strain evidence="2 3">AUDT626</strain>
    </source>
</reference>
<proteinExistence type="predicted"/>
<accession>A0ABW7PB77</accession>
<comment type="caution">
    <text evidence="2">The sequence shown here is derived from an EMBL/GenBank/DDBJ whole genome shotgun (WGS) entry which is preliminary data.</text>
</comment>
<dbReference type="RefSeq" id="WP_395509138.1">
    <property type="nucleotide sequence ID" value="NZ_JBBDHD010000016.1"/>
</dbReference>
<protein>
    <submittedName>
        <fullName evidence="2">Uncharacterized protein</fullName>
    </submittedName>
</protein>
<gene>
    <name evidence="2" type="ORF">WDV06_09135</name>
</gene>
<keyword evidence="3" id="KW-1185">Reference proteome</keyword>
<name>A0ABW7PB77_9ACTN</name>
<evidence type="ECO:0000313" key="2">
    <source>
        <dbReference type="EMBL" id="MFH7595256.1"/>
    </source>
</evidence>
<feature type="region of interest" description="Disordered" evidence="1">
    <location>
        <begin position="27"/>
        <end position="60"/>
    </location>
</feature>
<evidence type="ECO:0000256" key="1">
    <source>
        <dbReference type="SAM" id="MobiDB-lite"/>
    </source>
</evidence>
<dbReference type="Proteomes" id="UP001610631">
    <property type="component" value="Unassembled WGS sequence"/>
</dbReference>
<organism evidence="2 3">
    <name type="scientific">Streptomyces racemochromogenes</name>
    <dbReference type="NCBI Taxonomy" id="67353"/>
    <lineage>
        <taxon>Bacteria</taxon>
        <taxon>Bacillati</taxon>
        <taxon>Actinomycetota</taxon>
        <taxon>Actinomycetes</taxon>
        <taxon>Kitasatosporales</taxon>
        <taxon>Streptomycetaceae</taxon>
        <taxon>Streptomyces</taxon>
    </lineage>
</organism>
<sequence length="330" mass="35315">MDIDVIDEIDTAEKPMHQAEVNCRVSQRALSGPSEGGRQSVQRESDMSERDAVGQPGVAPAARGTAGTLFAALYGELLAHAWHDPASEHDAYQLFHQRSLAMGWLDDRSGSGEGNASGQRTHVAPGLWAMNDAGWSHPLAAPEQNPISWFHVEVSALADDRPLPVQPFLRCAQDTTERIGAVHLTAVQVLLPVQGIDASARPPYALVPSMRTPDWFGECDPGARVPVKVRIDGGVDPAIPSMASRFARRIVPADQHVFAGHIDEVVPPGVFPAPPFDDRFWNGPPSHGVTLSGELAEWSCDAVGWLAATVADSAAHLGIHTPVLCTVVRG</sequence>
<evidence type="ECO:0000313" key="3">
    <source>
        <dbReference type="Proteomes" id="UP001610631"/>
    </source>
</evidence>
<feature type="compositionally biased region" description="Basic and acidic residues" evidence="1">
    <location>
        <begin position="41"/>
        <end position="52"/>
    </location>
</feature>
<dbReference type="EMBL" id="JBBDHD010000016">
    <property type="protein sequence ID" value="MFH7595256.1"/>
    <property type="molecule type" value="Genomic_DNA"/>
</dbReference>